<dbReference type="EMBL" id="QVLS01000013">
    <property type="protein sequence ID" value="RFP76951.1"/>
    <property type="molecule type" value="Genomic_DNA"/>
</dbReference>
<dbReference type="SUPFAM" id="SSF54913">
    <property type="entry name" value="GlnB-like"/>
    <property type="match status" value="1"/>
</dbReference>
<sequence length="133" mass="14431">MRGFGRLGRRGVDKWGMWCAARMRGMKTLYQAANAVEAHMLADYLKQEGLHAQVLGEHLQGAVGELPAAGLVRLVIDDEQYEAGREAIARWEATQPLDTPAAPSAVNPGQALWIFVLGLLAGAIGMYALMQAR</sequence>
<evidence type="ECO:0000313" key="4">
    <source>
        <dbReference type="Proteomes" id="UP000261931"/>
    </source>
</evidence>
<dbReference type="InterPro" id="IPR011322">
    <property type="entry name" value="N-reg_PII-like_a/b"/>
</dbReference>
<gene>
    <name evidence="3" type="ORF">DY262_18210</name>
</gene>
<name>A0A372EEX3_9BURK</name>
<evidence type="ECO:0000259" key="2">
    <source>
        <dbReference type="Pfam" id="PF09413"/>
    </source>
</evidence>
<feature type="domain" description="DUF2007" evidence="2">
    <location>
        <begin position="26"/>
        <end position="92"/>
    </location>
</feature>
<keyword evidence="1" id="KW-1133">Transmembrane helix</keyword>
<proteinExistence type="predicted"/>
<organism evidence="3 4">
    <name type="scientific">Hydrogenophaga borbori</name>
    <dbReference type="NCBI Taxonomy" id="2294117"/>
    <lineage>
        <taxon>Bacteria</taxon>
        <taxon>Pseudomonadati</taxon>
        <taxon>Pseudomonadota</taxon>
        <taxon>Betaproteobacteria</taxon>
        <taxon>Burkholderiales</taxon>
        <taxon>Comamonadaceae</taxon>
        <taxon>Hydrogenophaga</taxon>
    </lineage>
</organism>
<comment type="caution">
    <text evidence="3">The sequence shown here is derived from an EMBL/GenBank/DDBJ whole genome shotgun (WGS) entry which is preliminary data.</text>
</comment>
<evidence type="ECO:0000256" key="1">
    <source>
        <dbReference type="SAM" id="Phobius"/>
    </source>
</evidence>
<dbReference type="InterPro" id="IPR018551">
    <property type="entry name" value="DUF2007"/>
</dbReference>
<dbReference type="AlphaFoldDB" id="A0A372EEX3"/>
<keyword evidence="4" id="KW-1185">Reference proteome</keyword>
<feature type="transmembrane region" description="Helical" evidence="1">
    <location>
        <begin position="111"/>
        <end position="130"/>
    </location>
</feature>
<accession>A0A372EEX3</accession>
<keyword evidence="1" id="KW-0472">Membrane</keyword>
<reference evidence="3 4" key="1">
    <citation type="submission" date="2018-08" db="EMBL/GenBank/DDBJ databases">
        <title>Hydrogenophaga sp. LA-38 isolated from sludge.</title>
        <authorList>
            <person name="Im W.-T."/>
        </authorList>
    </citation>
    <scope>NUCLEOTIDE SEQUENCE [LARGE SCALE GENOMIC DNA]</scope>
    <source>
        <strain evidence="3 4">LA-38</strain>
    </source>
</reference>
<dbReference type="Pfam" id="PF09413">
    <property type="entry name" value="DUF2007"/>
    <property type="match status" value="1"/>
</dbReference>
<dbReference type="Gene3D" id="3.30.70.790">
    <property type="entry name" value="UreE, C-terminal domain"/>
    <property type="match status" value="1"/>
</dbReference>
<evidence type="ECO:0000313" key="3">
    <source>
        <dbReference type="EMBL" id="RFP76951.1"/>
    </source>
</evidence>
<keyword evidence="1" id="KW-0812">Transmembrane</keyword>
<protein>
    <submittedName>
        <fullName evidence="3">DUF2007 domain-containing protein</fullName>
    </submittedName>
</protein>
<dbReference type="Proteomes" id="UP000261931">
    <property type="component" value="Unassembled WGS sequence"/>
</dbReference>